<dbReference type="InterPro" id="IPR002018">
    <property type="entry name" value="CarbesteraseB"/>
</dbReference>
<evidence type="ECO:0000256" key="2">
    <source>
        <dbReference type="SAM" id="MobiDB-lite"/>
    </source>
</evidence>
<accession>A0AB39Z3W9</accession>
<dbReference type="Proteomes" id="UP001652628">
    <property type="component" value="Chromosome 2R"/>
</dbReference>
<dbReference type="InterPro" id="IPR029058">
    <property type="entry name" value="AB_hydrolase_fold"/>
</dbReference>
<name>A0AB39Z3W9_DROSZ</name>
<evidence type="ECO:0000313" key="6">
    <source>
        <dbReference type="RefSeq" id="XP_016928090.3"/>
    </source>
</evidence>
<proteinExistence type="predicted"/>
<dbReference type="Pfam" id="PF00135">
    <property type="entry name" value="COesterase"/>
    <property type="match status" value="1"/>
</dbReference>
<keyword evidence="3" id="KW-0472">Membrane</keyword>
<evidence type="ECO:0000256" key="1">
    <source>
        <dbReference type="ARBA" id="ARBA00023180"/>
    </source>
</evidence>
<dbReference type="SUPFAM" id="SSF53474">
    <property type="entry name" value="alpha/beta-Hydrolases"/>
    <property type="match status" value="1"/>
</dbReference>
<reference evidence="6" key="1">
    <citation type="submission" date="2025-08" db="UniProtKB">
        <authorList>
            <consortium name="RefSeq"/>
        </authorList>
    </citation>
    <scope>IDENTIFICATION</scope>
</reference>
<feature type="domain" description="Carboxylesterase type B" evidence="4">
    <location>
        <begin position="52"/>
        <end position="564"/>
    </location>
</feature>
<dbReference type="AlphaFoldDB" id="A0AB39Z3W9"/>
<feature type="region of interest" description="Disordered" evidence="2">
    <location>
        <begin position="583"/>
        <end position="618"/>
    </location>
</feature>
<gene>
    <name evidence="6" type="primary">LOC108008704</name>
</gene>
<dbReference type="GeneID" id="108008704"/>
<evidence type="ECO:0000313" key="5">
    <source>
        <dbReference type="Proteomes" id="UP001652628"/>
    </source>
</evidence>
<dbReference type="InterPro" id="IPR019819">
    <property type="entry name" value="Carboxylesterase_B_CS"/>
</dbReference>
<sequence length="709" mass="79283">MRHELCKSYVLEKRAKKCVLQVAVMWNALRIQQFFWLLPILLHLSQFCSGQQTHIKLEQGDLIGLKVFPDGTRGAVYAFLGIPYAQAPLNELRFSPAKPSSSFNRTLQATTMQPICPQLSNTIYDESSDGGIPRSVGTDEDCLYLNIWTPESGMRYGKLPIVVIVTGEEFAYDWPRNRINGLDLAGEGIVVVSVQYRNNIYGWLSLGEQHRHIPGNYGLSDVRMALRWIQRNADAFGGNPDLITLLGHGSGGAPLALAATLEDSGLVKKLVLMSPGPVMRTLGQSHQQRIVETGQVLVQKLGCQFEEAQRRQLMGCLRRKSREDLLRAYESVYNHGNGSAQLGVMLPEGSTLEQRLRNGTLPPLLLGITSNEGAFLQDYWLDVAREGQVALQKYINHTMLPSVLRALESVGEESSSQLAAIRWRYFNGKGEGVTHLLAGMQRLLSESLYELPFFRLLDLLNGTTSYAYVFDQSHSMDMRGRRNLFEGASHSSDLPLLLGPSLFQQIARRRFSGEEEQLCRKIRSAFANFIKNGNPTPGRIYDGWLPYNKENPFVYSLGEQMKTSQAESVDEAEVDKLLRGEAGVPGQDRSLSRSNRHDTYRATPSNSYTASNQQDSGYSNHLQRVHGFWQVLLPLERDEDLRGGGALGQRVRLLEASADAARYRQGFYAMLGLVCLLLACLCLCVYLLKRDPNAMRRRSASSGSDCYSL</sequence>
<keyword evidence="3" id="KW-1133">Transmembrane helix</keyword>
<keyword evidence="3" id="KW-0812">Transmembrane</keyword>
<feature type="transmembrane region" description="Helical" evidence="3">
    <location>
        <begin position="667"/>
        <end position="688"/>
    </location>
</feature>
<protein>
    <submittedName>
        <fullName evidence="6">Cocaine esterase</fullName>
    </submittedName>
</protein>
<dbReference type="PROSITE" id="PS00941">
    <property type="entry name" value="CARBOXYLESTERASE_B_2"/>
    <property type="match status" value="1"/>
</dbReference>
<dbReference type="Gene3D" id="3.40.50.1820">
    <property type="entry name" value="alpha/beta hydrolase"/>
    <property type="match status" value="1"/>
</dbReference>
<evidence type="ECO:0000259" key="4">
    <source>
        <dbReference type="Pfam" id="PF00135"/>
    </source>
</evidence>
<dbReference type="RefSeq" id="XP_016928090.3">
    <property type="nucleotide sequence ID" value="XM_017072601.4"/>
</dbReference>
<dbReference type="PANTHER" id="PTHR11559">
    <property type="entry name" value="CARBOXYLESTERASE"/>
    <property type="match status" value="1"/>
</dbReference>
<organism evidence="5 6">
    <name type="scientific">Drosophila suzukii</name>
    <name type="common">Spotted-wing drosophila fruit fly</name>
    <dbReference type="NCBI Taxonomy" id="28584"/>
    <lineage>
        <taxon>Eukaryota</taxon>
        <taxon>Metazoa</taxon>
        <taxon>Ecdysozoa</taxon>
        <taxon>Arthropoda</taxon>
        <taxon>Hexapoda</taxon>
        <taxon>Insecta</taxon>
        <taxon>Pterygota</taxon>
        <taxon>Neoptera</taxon>
        <taxon>Endopterygota</taxon>
        <taxon>Diptera</taxon>
        <taxon>Brachycera</taxon>
        <taxon>Muscomorpha</taxon>
        <taxon>Ephydroidea</taxon>
        <taxon>Drosophilidae</taxon>
        <taxon>Drosophila</taxon>
        <taxon>Sophophora</taxon>
    </lineage>
</organism>
<keyword evidence="1" id="KW-0325">Glycoprotein</keyword>
<keyword evidence="5" id="KW-1185">Reference proteome</keyword>
<feature type="compositionally biased region" description="Polar residues" evidence="2">
    <location>
        <begin position="602"/>
        <end position="618"/>
    </location>
</feature>
<evidence type="ECO:0000256" key="3">
    <source>
        <dbReference type="SAM" id="Phobius"/>
    </source>
</evidence>
<dbReference type="InterPro" id="IPR050309">
    <property type="entry name" value="Type-B_Carboxylest/Lipase"/>
</dbReference>